<dbReference type="GO" id="GO:0046475">
    <property type="term" value="P:glycerophospholipid catabolic process"/>
    <property type="evidence" value="ECO:0007669"/>
    <property type="project" value="TreeGrafter"/>
</dbReference>
<dbReference type="InterPro" id="IPR013783">
    <property type="entry name" value="Ig-like_fold"/>
</dbReference>
<keyword evidence="12" id="KW-0325">Glycoprotein</keyword>
<feature type="active site" evidence="17">
    <location>
        <position position="821"/>
    </location>
</feature>
<comment type="catalytic activity">
    <reaction evidence="15">
        <text>a guanylyl-uridine-RNA = a 3'-end 2',3'-cyclophospho-GMP-RNA + a 5'-end dephospho-uridine-RNA</text>
        <dbReference type="Rhea" id="RHEA:81323"/>
        <dbReference type="Rhea" id="RHEA-COMP:17356"/>
        <dbReference type="Rhea" id="RHEA-COMP:19658"/>
        <dbReference type="Rhea" id="RHEA-COMP:19659"/>
        <dbReference type="ChEBI" id="CHEBI:173224"/>
        <dbReference type="ChEBI" id="CHEBI:231849"/>
        <dbReference type="ChEBI" id="CHEBI:231850"/>
    </reaction>
</comment>
<dbReference type="GO" id="GO:0033897">
    <property type="term" value="F:ribonuclease T2 activity"/>
    <property type="evidence" value="ECO:0007669"/>
    <property type="project" value="InterPro"/>
</dbReference>
<dbReference type="InterPro" id="IPR001568">
    <property type="entry name" value="RNase_T2-like"/>
</dbReference>
<dbReference type="SUPFAM" id="SSF55895">
    <property type="entry name" value="Ribonuclease Rh-like"/>
    <property type="match status" value="1"/>
</dbReference>
<dbReference type="SUPFAM" id="SSF51695">
    <property type="entry name" value="PLC-like phosphodiesterases"/>
    <property type="match status" value="1"/>
</dbReference>
<dbReference type="Gene3D" id="3.20.20.190">
    <property type="entry name" value="Phosphatidylinositol (PI) phosphodiesterase"/>
    <property type="match status" value="1"/>
</dbReference>
<feature type="region of interest" description="Disordered" evidence="19">
    <location>
        <begin position="9"/>
        <end position="39"/>
    </location>
</feature>
<dbReference type="InterPro" id="IPR002044">
    <property type="entry name" value="CBM20"/>
</dbReference>
<dbReference type="InterPro" id="IPR036430">
    <property type="entry name" value="RNase_T2-like_sf"/>
</dbReference>
<keyword evidence="13" id="KW-0458">Lysosome</keyword>
<feature type="domain" description="GP-PDE" evidence="21">
    <location>
        <begin position="366"/>
        <end position="660"/>
    </location>
</feature>
<evidence type="ECO:0000256" key="4">
    <source>
        <dbReference type="ARBA" id="ARBA00007277"/>
    </source>
</evidence>
<feature type="domain" description="CBM20" evidence="20">
    <location>
        <begin position="36"/>
        <end position="151"/>
    </location>
</feature>
<dbReference type="FunFam" id="3.20.20.190:FF:000032">
    <property type="entry name" value="Glycerophosphoryl diester phosphodiesterase, putative"/>
    <property type="match status" value="1"/>
</dbReference>
<evidence type="ECO:0000256" key="15">
    <source>
        <dbReference type="ARBA" id="ARBA00051280"/>
    </source>
</evidence>
<organism evidence="22 23">
    <name type="scientific">Anopheles merus</name>
    <name type="common">Mosquito</name>
    <dbReference type="NCBI Taxonomy" id="30066"/>
    <lineage>
        <taxon>Eukaryota</taxon>
        <taxon>Metazoa</taxon>
        <taxon>Ecdysozoa</taxon>
        <taxon>Arthropoda</taxon>
        <taxon>Hexapoda</taxon>
        <taxon>Insecta</taxon>
        <taxon>Pterygota</taxon>
        <taxon>Neoptera</taxon>
        <taxon>Endopterygota</taxon>
        <taxon>Diptera</taxon>
        <taxon>Nematocera</taxon>
        <taxon>Culicoidea</taxon>
        <taxon>Culicidae</taxon>
        <taxon>Anophelinae</taxon>
        <taxon>Anopheles</taxon>
    </lineage>
</organism>
<keyword evidence="23" id="KW-1185">Reference proteome</keyword>
<keyword evidence="7" id="KW-0540">Nuclease</keyword>
<comment type="subcellular location">
    <subcellularLocation>
        <location evidence="1">Endoplasmic reticulum lumen</location>
    </subcellularLocation>
    <subcellularLocation>
        <location evidence="2">Lysosome</location>
    </subcellularLocation>
    <subcellularLocation>
        <location evidence="3">Secreted</location>
    </subcellularLocation>
</comment>
<evidence type="ECO:0000256" key="8">
    <source>
        <dbReference type="ARBA" id="ARBA00022759"/>
    </source>
</evidence>
<dbReference type="SMART" id="SM01065">
    <property type="entry name" value="CBM_2"/>
    <property type="match status" value="1"/>
</dbReference>
<dbReference type="Pfam" id="PF25329">
    <property type="entry name" value="C2_GDE1"/>
    <property type="match status" value="1"/>
</dbReference>
<dbReference type="GO" id="GO:0005764">
    <property type="term" value="C:lysosome"/>
    <property type="evidence" value="ECO:0007669"/>
    <property type="project" value="UniProtKB-SubCell"/>
</dbReference>
<evidence type="ECO:0000256" key="14">
    <source>
        <dbReference type="ARBA" id="ARBA00023239"/>
    </source>
</evidence>
<dbReference type="EnsemblMetazoa" id="AMEM005017-RA">
    <property type="protein sequence ID" value="AMEM005017-PA"/>
    <property type="gene ID" value="AMEM005017"/>
</dbReference>
<keyword evidence="6" id="KW-0964">Secreted</keyword>
<evidence type="ECO:0000256" key="5">
    <source>
        <dbReference type="ARBA" id="ARBA00007469"/>
    </source>
</evidence>
<dbReference type="Pfam" id="PF03009">
    <property type="entry name" value="GDPD"/>
    <property type="match status" value="1"/>
</dbReference>
<feature type="compositionally biased region" description="Polar residues" evidence="19">
    <location>
        <begin position="16"/>
        <end position="27"/>
    </location>
</feature>
<evidence type="ECO:0008006" key="24">
    <source>
        <dbReference type="Google" id="ProtNLM"/>
    </source>
</evidence>
<evidence type="ECO:0000256" key="16">
    <source>
        <dbReference type="ARBA" id="ARBA00052670"/>
    </source>
</evidence>
<dbReference type="GO" id="GO:2001070">
    <property type="term" value="F:starch binding"/>
    <property type="evidence" value="ECO:0007669"/>
    <property type="project" value="InterPro"/>
</dbReference>
<dbReference type="VEuPathDB" id="VectorBase:AMEM005017"/>
<dbReference type="PANTHER" id="PTHR22958">
    <property type="entry name" value="GLYCEROPHOSPHORYL DIESTER PHOSPHODIESTERASE"/>
    <property type="match status" value="1"/>
</dbReference>
<keyword evidence="14" id="KW-0456">Lyase</keyword>
<protein>
    <recommendedName>
        <fullName evidence="24">GP-PDE domain-containing protein</fullName>
    </recommendedName>
</protein>
<dbReference type="PROSITE" id="PS00531">
    <property type="entry name" value="RNASE_T2_2"/>
    <property type="match status" value="1"/>
</dbReference>
<dbReference type="InterPro" id="IPR030395">
    <property type="entry name" value="GP_PDE_dom"/>
</dbReference>
<dbReference type="Pfam" id="PF00445">
    <property type="entry name" value="Ribonuclease_T2"/>
    <property type="match status" value="1"/>
</dbReference>
<evidence type="ECO:0000256" key="11">
    <source>
        <dbReference type="ARBA" id="ARBA00023157"/>
    </source>
</evidence>
<evidence type="ECO:0000256" key="3">
    <source>
        <dbReference type="ARBA" id="ARBA00004613"/>
    </source>
</evidence>
<keyword evidence="11" id="KW-1015">Disulfide bond</keyword>
<dbReference type="PROSITE" id="PS50007">
    <property type="entry name" value="PIPLC_X_DOMAIN"/>
    <property type="match status" value="1"/>
</dbReference>
<feature type="active site" evidence="17">
    <location>
        <position position="768"/>
    </location>
</feature>
<comment type="similarity">
    <text evidence="4">Belongs to the glycerophosphoryl diester phosphodiesterase family.</text>
</comment>
<evidence type="ECO:0000256" key="10">
    <source>
        <dbReference type="ARBA" id="ARBA00022824"/>
    </source>
</evidence>
<comment type="catalytic activity">
    <reaction evidence="16">
        <text>an adenylyl-uridine-RNA = a 3'-end 2',3'-cyclophospho-AMP-RNA + a 5'-end dephospho-uridine-RNA</text>
        <dbReference type="Rhea" id="RHEA:81383"/>
        <dbReference type="Rhea" id="RHEA-COMP:17356"/>
        <dbReference type="Rhea" id="RHEA-COMP:19675"/>
        <dbReference type="Rhea" id="RHEA-COMP:19676"/>
        <dbReference type="ChEBI" id="CHEBI:173224"/>
        <dbReference type="ChEBI" id="CHEBI:231879"/>
        <dbReference type="ChEBI" id="CHEBI:231881"/>
    </reaction>
    <physiologicalReaction direction="left-to-right" evidence="16">
        <dbReference type="Rhea" id="RHEA:81384"/>
    </physiologicalReaction>
</comment>
<evidence type="ECO:0000256" key="13">
    <source>
        <dbReference type="ARBA" id="ARBA00023228"/>
    </source>
</evidence>
<dbReference type="InterPro" id="IPR051578">
    <property type="entry name" value="GDPD"/>
</dbReference>
<dbReference type="InterPro" id="IPR033697">
    <property type="entry name" value="Ribonuclease_T2_eukaryotic"/>
</dbReference>
<dbReference type="PROSITE" id="PS51704">
    <property type="entry name" value="GP_PDE"/>
    <property type="match status" value="1"/>
</dbReference>
<dbReference type="GO" id="GO:0047389">
    <property type="term" value="F:glycerophosphocholine phosphodiesterase activity"/>
    <property type="evidence" value="ECO:0007669"/>
    <property type="project" value="TreeGrafter"/>
</dbReference>
<dbReference type="Proteomes" id="UP000075903">
    <property type="component" value="Unassembled WGS sequence"/>
</dbReference>
<dbReference type="PANTHER" id="PTHR22958:SF1">
    <property type="entry name" value="GLYCEROPHOSPHOCHOLINE PHOSPHODIESTERASE GPCPD1"/>
    <property type="match status" value="1"/>
</dbReference>
<dbReference type="InterPro" id="IPR013784">
    <property type="entry name" value="Carb-bd-like_fold"/>
</dbReference>
<comment type="similarity">
    <text evidence="5 18">Belongs to the RNase T2 family.</text>
</comment>
<dbReference type="CDD" id="cd01061">
    <property type="entry name" value="RNase_T2_euk"/>
    <property type="match status" value="1"/>
</dbReference>
<accession>A0A182UWU9</accession>
<dbReference type="InterPro" id="IPR033130">
    <property type="entry name" value="RNase_T2_His_AS_2"/>
</dbReference>
<dbReference type="InterPro" id="IPR057506">
    <property type="entry name" value="C2_GPCPD1"/>
</dbReference>
<dbReference type="Gene3D" id="3.90.730.10">
    <property type="entry name" value="Ribonuclease T2-like"/>
    <property type="match status" value="1"/>
</dbReference>
<dbReference type="InterPro" id="IPR017946">
    <property type="entry name" value="PLC-like_Pdiesterase_TIM-brl"/>
</dbReference>
<feature type="active site" evidence="17">
    <location>
        <position position="825"/>
    </location>
</feature>
<dbReference type="SUPFAM" id="SSF49452">
    <property type="entry name" value="Starch-binding domain-like"/>
    <property type="match status" value="1"/>
</dbReference>
<evidence type="ECO:0000256" key="6">
    <source>
        <dbReference type="ARBA" id="ARBA00022525"/>
    </source>
</evidence>
<evidence type="ECO:0000256" key="7">
    <source>
        <dbReference type="ARBA" id="ARBA00022722"/>
    </source>
</evidence>
<sequence>MQRWWFLEENAEGKDPSSSTAASQKSEASVKKPKQSTTAGDRPYTFRVLVTYDLLKDETVAITGSCDALGNWDPEQCVQLRPENDGDSTIWRLETELPRDASVKYRYLICSVDPTSGNVHVRRFETHLVPRQVPIDLAEEEANGSKEKVQPKIDTLGDIDGTIKLDKGWLTTETIMQFKFFDNPFSVKERIKNRLLYVKITTMNLRINAESQNLSSLLEESLSNDTRENGTESMTTYSFTEVTSLRNPSACYEQQSQFGCPYHKDDFLIFNVTVAEPENVAYLVDLYTYSSKSKEDEPPYHLGYHYILPNFLKKSEGILELPVTCASKHRPLGMMRIEYLKVTPLLPSRCTLERSYIRYWNKRWTGLDVGHRGSGTSFKASDGNVIRENTIASLKKAVAHGADMVEFDVQLSKDLVPVIYHDFDIYVSLKRKTTLETNDMLELPMRELTLEQLRTLKVYHVVEGRNREAKFFDEDLEEHQPFPQLAEALDQIDPHCGFNIEIKWSQKLKDGRMESDLNFDSNLYVDCILRVVLEKAGQRRIVFSCFDADICTMLRLKQNLYPVMFLTLGVTSRYPSYHDPRCNSIEMAVRNAYATELLGIVAHTEDLLRDQTQVNLATERGLIIFCWGDDNNCKDTIKHLKSLGIHAIIYDKMDIYSDKAVKESVFLVGARESQAALLQQINIENRYEQTNQHDFLIDKDVRLSVDKYDDEDSRENSIAAVEQGKQVHQFDLLIFTQRWPITACYEWRETGKEHICGLPTPATVWTIHGIWPTKLNTIGPAFCNKSAIFDVSQLSPIEPQLEAHWVNVEKNKPDDSLWEHEWLKHGTCAAEAIEQLNTEAKYFGQGLSWLEQHSVSAAFATNGDIKPGFNYSLPTLNKALYDYYGKNVAIECFFDRKTHQQFLNEVRICFDKQLQSADCDGIVGLERIVLPNSRVGTVISNCNAAKPIFYPDAVPKKQEKKEEDEEEVSQSDRDVVYETVYEISDGKTEIECQIATRPGEPPFNTPTHYGAFVTISTAFGTSPSLSSGISYSSAVNTFFGKLVISPNAASTESIFSCTNSRTAASCSPAWNVCTSCVPSIMRIAILAVV</sequence>
<name>A0A182UWU9_ANOME</name>
<dbReference type="GO" id="GO:0005788">
    <property type="term" value="C:endoplasmic reticulum lumen"/>
    <property type="evidence" value="ECO:0007669"/>
    <property type="project" value="UniProtKB-SubCell"/>
</dbReference>
<evidence type="ECO:0000259" key="20">
    <source>
        <dbReference type="PROSITE" id="PS51166"/>
    </source>
</evidence>
<evidence type="ECO:0000256" key="18">
    <source>
        <dbReference type="RuleBase" id="RU004328"/>
    </source>
</evidence>
<dbReference type="STRING" id="30066.A0A182UWU9"/>
<evidence type="ECO:0000313" key="23">
    <source>
        <dbReference type="Proteomes" id="UP000075903"/>
    </source>
</evidence>
<reference evidence="22" key="1">
    <citation type="submission" date="2020-05" db="UniProtKB">
        <authorList>
            <consortium name="EnsemblMetazoa"/>
        </authorList>
    </citation>
    <scope>IDENTIFICATION</scope>
    <source>
        <strain evidence="22">MAF</strain>
    </source>
</reference>
<dbReference type="CDD" id="cd08607">
    <property type="entry name" value="GDPD_GDE5"/>
    <property type="match status" value="1"/>
</dbReference>
<dbReference type="FunFam" id="3.90.730.10:FF:000001">
    <property type="entry name" value="Ribonuclease T2"/>
    <property type="match status" value="1"/>
</dbReference>
<dbReference type="GO" id="GO:0006401">
    <property type="term" value="P:RNA catabolic process"/>
    <property type="evidence" value="ECO:0007669"/>
    <property type="project" value="UniProtKB-ARBA"/>
</dbReference>
<evidence type="ECO:0000256" key="1">
    <source>
        <dbReference type="ARBA" id="ARBA00004319"/>
    </source>
</evidence>
<keyword evidence="9" id="KW-0378">Hydrolase</keyword>
<dbReference type="Pfam" id="PF00686">
    <property type="entry name" value="CBM_20"/>
    <property type="match status" value="1"/>
</dbReference>
<evidence type="ECO:0000256" key="2">
    <source>
        <dbReference type="ARBA" id="ARBA00004371"/>
    </source>
</evidence>
<evidence type="ECO:0000256" key="17">
    <source>
        <dbReference type="PIRSR" id="PIRSR633697-1"/>
    </source>
</evidence>
<dbReference type="GO" id="GO:0003723">
    <property type="term" value="F:RNA binding"/>
    <property type="evidence" value="ECO:0007669"/>
    <property type="project" value="InterPro"/>
</dbReference>
<evidence type="ECO:0000256" key="9">
    <source>
        <dbReference type="ARBA" id="ARBA00022801"/>
    </source>
</evidence>
<evidence type="ECO:0000256" key="19">
    <source>
        <dbReference type="SAM" id="MobiDB-lite"/>
    </source>
</evidence>
<dbReference type="Gene3D" id="2.60.40.10">
    <property type="entry name" value="Immunoglobulins"/>
    <property type="match status" value="1"/>
</dbReference>
<evidence type="ECO:0000256" key="12">
    <source>
        <dbReference type="ARBA" id="ARBA00023180"/>
    </source>
</evidence>
<evidence type="ECO:0000313" key="22">
    <source>
        <dbReference type="EnsemblMetazoa" id="AMEM005017-PA"/>
    </source>
</evidence>
<keyword evidence="8" id="KW-0255">Endonuclease</keyword>
<dbReference type="PROSITE" id="PS51166">
    <property type="entry name" value="CBM20"/>
    <property type="match status" value="1"/>
</dbReference>
<dbReference type="VEuPathDB" id="VectorBase:AMEM21_014332"/>
<keyword evidence="10" id="KW-0256">Endoplasmic reticulum</keyword>
<evidence type="ECO:0000259" key="21">
    <source>
        <dbReference type="PROSITE" id="PS51704"/>
    </source>
</evidence>
<dbReference type="AlphaFoldDB" id="A0A182UWU9"/>
<proteinExistence type="inferred from homology"/>
<dbReference type="GO" id="GO:0005576">
    <property type="term" value="C:extracellular region"/>
    <property type="evidence" value="ECO:0007669"/>
    <property type="project" value="UniProtKB-SubCell"/>
</dbReference>